<name>A0A921YT25_MANSE</name>
<feature type="chain" id="PRO_5038276332" description="RYamide" evidence="1">
    <location>
        <begin position="25"/>
        <end position="133"/>
    </location>
</feature>
<dbReference type="EMBL" id="JH668310">
    <property type="protein sequence ID" value="KAG6444264.1"/>
    <property type="molecule type" value="Genomic_DNA"/>
</dbReference>
<comment type="caution">
    <text evidence="2">The sequence shown here is derived from an EMBL/GenBank/DDBJ whole genome shotgun (WGS) entry which is preliminary data.</text>
</comment>
<dbReference type="Proteomes" id="UP000791440">
    <property type="component" value="Unassembled WGS sequence"/>
</dbReference>
<reference evidence="2" key="2">
    <citation type="submission" date="2020-12" db="EMBL/GenBank/DDBJ databases">
        <authorList>
            <person name="Kanost M."/>
        </authorList>
    </citation>
    <scope>NUCLEOTIDE SEQUENCE</scope>
</reference>
<evidence type="ECO:0008006" key="4">
    <source>
        <dbReference type="Google" id="ProtNLM"/>
    </source>
</evidence>
<accession>A0A921YT25</accession>
<dbReference type="AlphaFoldDB" id="A0A921YT25"/>
<proteinExistence type="predicted"/>
<evidence type="ECO:0000313" key="3">
    <source>
        <dbReference type="Proteomes" id="UP000791440"/>
    </source>
</evidence>
<evidence type="ECO:0000256" key="1">
    <source>
        <dbReference type="SAM" id="SignalP"/>
    </source>
</evidence>
<evidence type="ECO:0000313" key="2">
    <source>
        <dbReference type="EMBL" id="KAG6444264.1"/>
    </source>
</evidence>
<keyword evidence="3" id="KW-1185">Reference proteome</keyword>
<sequence length="133" mass="14674">MRASLWVVALALAFTAALLSVVCADKRAEMSPAPFVMGSRYGRSPHRLVAPRNDRFFMGSRYGKRSEAPSGAAGWAAGWAGSRDLVCEYTGVYSLYRCAYRDHPRVERRLQKAVMGCECCRSSDEESLPGESD</sequence>
<reference evidence="2" key="1">
    <citation type="journal article" date="2016" name="Insect Biochem. Mol. Biol.">
        <title>Multifaceted biological insights from a draft genome sequence of the tobacco hornworm moth, Manduca sexta.</title>
        <authorList>
            <person name="Kanost M.R."/>
            <person name="Arrese E.L."/>
            <person name="Cao X."/>
            <person name="Chen Y.R."/>
            <person name="Chellapilla S."/>
            <person name="Goldsmith M.R."/>
            <person name="Grosse-Wilde E."/>
            <person name="Heckel D.G."/>
            <person name="Herndon N."/>
            <person name="Jiang H."/>
            <person name="Papanicolaou A."/>
            <person name="Qu J."/>
            <person name="Soulages J.L."/>
            <person name="Vogel H."/>
            <person name="Walters J."/>
            <person name="Waterhouse R.M."/>
            <person name="Ahn S.J."/>
            <person name="Almeida F.C."/>
            <person name="An C."/>
            <person name="Aqrawi P."/>
            <person name="Bretschneider A."/>
            <person name="Bryant W.B."/>
            <person name="Bucks S."/>
            <person name="Chao H."/>
            <person name="Chevignon G."/>
            <person name="Christen J.M."/>
            <person name="Clarke D.F."/>
            <person name="Dittmer N.T."/>
            <person name="Ferguson L.C.F."/>
            <person name="Garavelou S."/>
            <person name="Gordon K.H.J."/>
            <person name="Gunaratna R.T."/>
            <person name="Han Y."/>
            <person name="Hauser F."/>
            <person name="He Y."/>
            <person name="Heidel-Fischer H."/>
            <person name="Hirsh A."/>
            <person name="Hu Y."/>
            <person name="Jiang H."/>
            <person name="Kalra D."/>
            <person name="Klinner C."/>
            <person name="Konig C."/>
            <person name="Kovar C."/>
            <person name="Kroll A.R."/>
            <person name="Kuwar S.S."/>
            <person name="Lee S.L."/>
            <person name="Lehman R."/>
            <person name="Li K."/>
            <person name="Li Z."/>
            <person name="Liang H."/>
            <person name="Lovelace S."/>
            <person name="Lu Z."/>
            <person name="Mansfield J.H."/>
            <person name="McCulloch K.J."/>
            <person name="Mathew T."/>
            <person name="Morton B."/>
            <person name="Muzny D.M."/>
            <person name="Neunemann D."/>
            <person name="Ongeri F."/>
            <person name="Pauchet Y."/>
            <person name="Pu L.L."/>
            <person name="Pyrousis I."/>
            <person name="Rao X.J."/>
            <person name="Redding A."/>
            <person name="Roesel C."/>
            <person name="Sanchez-Gracia A."/>
            <person name="Schaack S."/>
            <person name="Shukla A."/>
            <person name="Tetreau G."/>
            <person name="Wang Y."/>
            <person name="Xiong G.H."/>
            <person name="Traut W."/>
            <person name="Walsh T.K."/>
            <person name="Worley K.C."/>
            <person name="Wu D."/>
            <person name="Wu W."/>
            <person name="Wu Y.Q."/>
            <person name="Zhang X."/>
            <person name="Zou Z."/>
            <person name="Zucker H."/>
            <person name="Briscoe A.D."/>
            <person name="Burmester T."/>
            <person name="Clem R.J."/>
            <person name="Feyereisen R."/>
            <person name="Grimmelikhuijzen C.J.P."/>
            <person name="Hamodrakas S.J."/>
            <person name="Hansson B.S."/>
            <person name="Huguet E."/>
            <person name="Jermiin L.S."/>
            <person name="Lan Q."/>
            <person name="Lehman H.K."/>
            <person name="Lorenzen M."/>
            <person name="Merzendorfer H."/>
            <person name="Michalopoulos I."/>
            <person name="Morton D.B."/>
            <person name="Muthukrishnan S."/>
            <person name="Oakeshott J.G."/>
            <person name="Palmer W."/>
            <person name="Park Y."/>
            <person name="Passarelli A.L."/>
            <person name="Rozas J."/>
            <person name="Schwartz L.M."/>
            <person name="Smith W."/>
            <person name="Southgate A."/>
            <person name="Vilcinskas A."/>
            <person name="Vogt R."/>
            <person name="Wang P."/>
            <person name="Werren J."/>
            <person name="Yu X.Q."/>
            <person name="Zhou J.J."/>
            <person name="Brown S.J."/>
            <person name="Scherer S.E."/>
            <person name="Richards S."/>
            <person name="Blissard G.W."/>
        </authorList>
    </citation>
    <scope>NUCLEOTIDE SEQUENCE</scope>
</reference>
<dbReference type="EMBL" id="JH668310">
    <property type="protein sequence ID" value="KAG6444263.1"/>
    <property type="molecule type" value="Genomic_DNA"/>
</dbReference>
<keyword evidence="1" id="KW-0732">Signal</keyword>
<feature type="signal peptide" evidence="1">
    <location>
        <begin position="1"/>
        <end position="24"/>
    </location>
</feature>
<organism evidence="2 3">
    <name type="scientific">Manduca sexta</name>
    <name type="common">Tobacco hawkmoth</name>
    <name type="synonym">Tobacco hornworm</name>
    <dbReference type="NCBI Taxonomy" id="7130"/>
    <lineage>
        <taxon>Eukaryota</taxon>
        <taxon>Metazoa</taxon>
        <taxon>Ecdysozoa</taxon>
        <taxon>Arthropoda</taxon>
        <taxon>Hexapoda</taxon>
        <taxon>Insecta</taxon>
        <taxon>Pterygota</taxon>
        <taxon>Neoptera</taxon>
        <taxon>Endopterygota</taxon>
        <taxon>Lepidoptera</taxon>
        <taxon>Glossata</taxon>
        <taxon>Ditrysia</taxon>
        <taxon>Bombycoidea</taxon>
        <taxon>Sphingidae</taxon>
        <taxon>Sphinginae</taxon>
        <taxon>Sphingini</taxon>
        <taxon>Manduca</taxon>
    </lineage>
</organism>
<protein>
    <recommendedName>
        <fullName evidence="4">RYamide</fullName>
    </recommendedName>
</protein>
<gene>
    <name evidence="2" type="ORF">O3G_MSEX003367</name>
</gene>